<sequence length="310" mass="36138">METKQLREENEKTRVEMGFKFGTSWPCDTSPGGRAGGISLWWKEEINAQVMNADGHFIDLRIEERLEGSWRFTGVYGWPESGEKHQTLELIHNLKEDWNSHWLCGGDFNYIMTDAEKQGGCPGQEREMGAFTDCLAEAGLLDLGFRGYPFTWENRRRVGGYIEERLDRFLANEGWRSMKLQARVSHLDLLRSDHRPIICDPLGEEDEEIKWGWSFRFESLWAKHEGCAAQIQEAWNSSPGDAISKLSGVQSKLTNWSRATFPNFRRQKEKIKRAMKALEHRVKTVDVMEQRQALQRELEELECDEEIYWL</sequence>
<reference evidence="2 3" key="1">
    <citation type="submission" date="2024-04" db="EMBL/GenBank/DDBJ databases">
        <authorList>
            <person name="Fracassetti M."/>
        </authorList>
    </citation>
    <scope>NUCLEOTIDE SEQUENCE [LARGE SCALE GENOMIC DNA]</scope>
</reference>
<feature type="domain" description="Endonuclease/exonuclease/phosphatase" evidence="1">
    <location>
        <begin position="27"/>
        <end position="194"/>
    </location>
</feature>
<name>A0AAV2CBL5_9ROSI</name>
<keyword evidence="3" id="KW-1185">Reference proteome</keyword>
<proteinExistence type="predicted"/>
<dbReference type="SUPFAM" id="SSF56219">
    <property type="entry name" value="DNase I-like"/>
    <property type="match status" value="1"/>
</dbReference>
<dbReference type="InterPro" id="IPR005135">
    <property type="entry name" value="Endo/exonuclease/phosphatase"/>
</dbReference>
<dbReference type="Gene3D" id="3.60.10.10">
    <property type="entry name" value="Endonuclease/exonuclease/phosphatase"/>
    <property type="match status" value="1"/>
</dbReference>
<accession>A0AAV2CBL5</accession>
<evidence type="ECO:0000313" key="3">
    <source>
        <dbReference type="Proteomes" id="UP001497516"/>
    </source>
</evidence>
<evidence type="ECO:0000259" key="1">
    <source>
        <dbReference type="Pfam" id="PF03372"/>
    </source>
</evidence>
<dbReference type="Pfam" id="PF03372">
    <property type="entry name" value="Exo_endo_phos"/>
    <property type="match status" value="1"/>
</dbReference>
<protein>
    <recommendedName>
        <fullName evidence="1">Endonuclease/exonuclease/phosphatase domain-containing protein</fullName>
    </recommendedName>
</protein>
<organism evidence="2 3">
    <name type="scientific">Linum trigynum</name>
    <dbReference type="NCBI Taxonomy" id="586398"/>
    <lineage>
        <taxon>Eukaryota</taxon>
        <taxon>Viridiplantae</taxon>
        <taxon>Streptophyta</taxon>
        <taxon>Embryophyta</taxon>
        <taxon>Tracheophyta</taxon>
        <taxon>Spermatophyta</taxon>
        <taxon>Magnoliopsida</taxon>
        <taxon>eudicotyledons</taxon>
        <taxon>Gunneridae</taxon>
        <taxon>Pentapetalae</taxon>
        <taxon>rosids</taxon>
        <taxon>fabids</taxon>
        <taxon>Malpighiales</taxon>
        <taxon>Linaceae</taxon>
        <taxon>Linum</taxon>
    </lineage>
</organism>
<dbReference type="InterPro" id="IPR036691">
    <property type="entry name" value="Endo/exonu/phosph_ase_sf"/>
</dbReference>
<dbReference type="PANTHER" id="PTHR33710:SF71">
    <property type="entry name" value="ENDONUCLEASE_EXONUCLEASE_PHOSPHATASE DOMAIN-CONTAINING PROTEIN"/>
    <property type="match status" value="1"/>
</dbReference>
<dbReference type="AlphaFoldDB" id="A0AAV2CBL5"/>
<gene>
    <name evidence="2" type="ORF">LTRI10_LOCUS1677</name>
</gene>
<dbReference type="Proteomes" id="UP001497516">
    <property type="component" value="Chromosome 1"/>
</dbReference>
<dbReference type="PANTHER" id="PTHR33710">
    <property type="entry name" value="BNAC02G09200D PROTEIN"/>
    <property type="match status" value="1"/>
</dbReference>
<dbReference type="EMBL" id="OZ034813">
    <property type="protein sequence ID" value="CAL1353805.1"/>
    <property type="molecule type" value="Genomic_DNA"/>
</dbReference>
<dbReference type="GO" id="GO:0003824">
    <property type="term" value="F:catalytic activity"/>
    <property type="evidence" value="ECO:0007669"/>
    <property type="project" value="InterPro"/>
</dbReference>
<evidence type="ECO:0000313" key="2">
    <source>
        <dbReference type="EMBL" id="CAL1353805.1"/>
    </source>
</evidence>